<feature type="transmembrane region" description="Helical" evidence="12">
    <location>
        <begin position="269"/>
        <end position="287"/>
    </location>
</feature>
<dbReference type="FunFam" id="2.70.150.10:FF:000160">
    <property type="entry name" value="Sarcoplasmic/endoplasmic reticulum calcium ATPase 1"/>
    <property type="match status" value="1"/>
</dbReference>
<dbReference type="FunFam" id="1.20.1110.10:FF:000027">
    <property type="entry name" value="Calcium-transporting ATPase, putative"/>
    <property type="match status" value="1"/>
</dbReference>
<dbReference type="InterPro" id="IPR044492">
    <property type="entry name" value="P_typ_ATPase_HD_dom"/>
</dbReference>
<dbReference type="GO" id="GO:0016887">
    <property type="term" value="F:ATP hydrolysis activity"/>
    <property type="evidence" value="ECO:0007669"/>
    <property type="project" value="InterPro"/>
</dbReference>
<dbReference type="STRING" id="1537102.L0AV73"/>
<dbReference type="SFLD" id="SFLDF00027">
    <property type="entry name" value="p-type_atpase"/>
    <property type="match status" value="1"/>
</dbReference>
<dbReference type="SFLD" id="SFLDG00002">
    <property type="entry name" value="C1.7:_P-type_atpase_like"/>
    <property type="match status" value="1"/>
</dbReference>
<dbReference type="Pfam" id="PF00690">
    <property type="entry name" value="Cation_ATPase_N"/>
    <property type="match status" value="1"/>
</dbReference>
<gene>
    <name evidence="14" type="ORF">BEWA_022830</name>
</gene>
<evidence type="ECO:0000256" key="6">
    <source>
        <dbReference type="ARBA" id="ARBA00022842"/>
    </source>
</evidence>
<evidence type="ECO:0000313" key="15">
    <source>
        <dbReference type="Proteomes" id="UP000031512"/>
    </source>
</evidence>
<dbReference type="InterPro" id="IPR008250">
    <property type="entry name" value="ATPase_P-typ_transduc_dom_A_sf"/>
</dbReference>
<dbReference type="eggNOG" id="KOG0202">
    <property type="taxonomic scope" value="Eukaryota"/>
</dbReference>
<keyword evidence="6" id="KW-0460">Magnesium</keyword>
<dbReference type="SMART" id="SM00831">
    <property type="entry name" value="Cation_ATPase_N"/>
    <property type="match status" value="1"/>
</dbReference>
<evidence type="ECO:0000256" key="7">
    <source>
        <dbReference type="ARBA" id="ARBA00022967"/>
    </source>
</evidence>
<evidence type="ECO:0000256" key="2">
    <source>
        <dbReference type="ARBA" id="ARBA00022553"/>
    </source>
</evidence>
<evidence type="ECO:0000256" key="1">
    <source>
        <dbReference type="ARBA" id="ARBA00004127"/>
    </source>
</evidence>
<dbReference type="PANTHER" id="PTHR42861">
    <property type="entry name" value="CALCIUM-TRANSPORTING ATPASE"/>
    <property type="match status" value="1"/>
</dbReference>
<dbReference type="Gene3D" id="2.70.150.10">
    <property type="entry name" value="Calcium-transporting ATPase, cytoplasmic transduction domain A"/>
    <property type="match status" value="1"/>
</dbReference>
<organism evidence="14 15">
    <name type="scientific">Theileria equi strain WA</name>
    <dbReference type="NCBI Taxonomy" id="1537102"/>
    <lineage>
        <taxon>Eukaryota</taxon>
        <taxon>Sar</taxon>
        <taxon>Alveolata</taxon>
        <taxon>Apicomplexa</taxon>
        <taxon>Aconoidasida</taxon>
        <taxon>Piroplasmida</taxon>
        <taxon>Theileriidae</taxon>
        <taxon>Theileria</taxon>
    </lineage>
</organism>
<dbReference type="InterPro" id="IPR001757">
    <property type="entry name" value="P_typ_ATPase"/>
</dbReference>
<dbReference type="GeneID" id="15803751"/>
<dbReference type="Proteomes" id="UP000031512">
    <property type="component" value="Chromosome 1"/>
</dbReference>
<dbReference type="AlphaFoldDB" id="L0AV73"/>
<dbReference type="InterPro" id="IPR023298">
    <property type="entry name" value="ATPase_P-typ_TM_dom_sf"/>
</dbReference>
<keyword evidence="10 12" id="KW-0472">Membrane</keyword>
<evidence type="ECO:0000256" key="5">
    <source>
        <dbReference type="ARBA" id="ARBA00022840"/>
    </source>
</evidence>
<dbReference type="FunFam" id="3.40.50.1000:FF:000083">
    <property type="entry name" value="Sodium/potassium-transporting ATPase subunit alpha"/>
    <property type="match status" value="1"/>
</dbReference>
<dbReference type="SUPFAM" id="SSF81665">
    <property type="entry name" value="Calcium ATPase, transmembrane domain M"/>
    <property type="match status" value="1"/>
</dbReference>
<feature type="transmembrane region" description="Helical" evidence="12">
    <location>
        <begin position="70"/>
        <end position="88"/>
    </location>
</feature>
<dbReference type="Gene3D" id="1.20.1110.10">
    <property type="entry name" value="Calcium-transporting ATPase, transmembrane domain"/>
    <property type="match status" value="1"/>
</dbReference>
<dbReference type="EMBL" id="CP001669">
    <property type="protein sequence ID" value="AFZ79435.1"/>
    <property type="molecule type" value="Genomic_DNA"/>
</dbReference>
<dbReference type="GO" id="GO:0005524">
    <property type="term" value="F:ATP binding"/>
    <property type="evidence" value="ECO:0007669"/>
    <property type="project" value="UniProtKB-KW"/>
</dbReference>
<feature type="transmembrane region" description="Helical" evidence="12">
    <location>
        <begin position="100"/>
        <end position="118"/>
    </location>
</feature>
<dbReference type="PRINTS" id="PR00121">
    <property type="entry name" value="NAKATPASE"/>
</dbReference>
<feature type="transmembrane region" description="Helical" evidence="12">
    <location>
        <begin position="1004"/>
        <end position="1023"/>
    </location>
</feature>
<dbReference type="InterPro" id="IPR004014">
    <property type="entry name" value="ATPase_P-typ_cation-transptr_N"/>
</dbReference>
<evidence type="ECO:0000256" key="12">
    <source>
        <dbReference type="SAM" id="Phobius"/>
    </source>
</evidence>
<evidence type="ECO:0000256" key="3">
    <source>
        <dbReference type="ARBA" id="ARBA00022692"/>
    </source>
</evidence>
<evidence type="ECO:0000256" key="10">
    <source>
        <dbReference type="ARBA" id="ARBA00023136"/>
    </source>
</evidence>
<name>L0AV73_THEEQ</name>
<keyword evidence="2" id="KW-0597">Phosphoprotein</keyword>
<evidence type="ECO:0000256" key="9">
    <source>
        <dbReference type="ARBA" id="ARBA00023065"/>
    </source>
</evidence>
<evidence type="ECO:0000313" key="14">
    <source>
        <dbReference type="EMBL" id="AFZ79435.1"/>
    </source>
</evidence>
<dbReference type="PRINTS" id="PR00119">
    <property type="entry name" value="CATATPASE"/>
</dbReference>
<dbReference type="Pfam" id="PF00122">
    <property type="entry name" value="E1-E2_ATPase"/>
    <property type="match status" value="1"/>
</dbReference>
<proteinExistence type="inferred from homology"/>
<dbReference type="FunFam" id="1.20.1110.10:FF:000037">
    <property type="entry name" value="Calcium-transporting ATPase, putative"/>
    <property type="match status" value="1"/>
</dbReference>
<dbReference type="InterPro" id="IPR006068">
    <property type="entry name" value="ATPase_P-typ_cation-transptr_C"/>
</dbReference>
<dbReference type="GO" id="GO:0012505">
    <property type="term" value="C:endomembrane system"/>
    <property type="evidence" value="ECO:0007669"/>
    <property type="project" value="UniProtKB-SubCell"/>
</dbReference>
<dbReference type="Gene3D" id="3.40.1110.10">
    <property type="entry name" value="Calcium-transporting ATPase, cytoplasmic domain N"/>
    <property type="match status" value="1"/>
</dbReference>
<dbReference type="InterPro" id="IPR023299">
    <property type="entry name" value="ATPase_P-typ_cyto_dom_N"/>
</dbReference>
<dbReference type="Pfam" id="PF00689">
    <property type="entry name" value="Cation_ATPase_C"/>
    <property type="match status" value="1"/>
</dbReference>
<evidence type="ECO:0000256" key="8">
    <source>
        <dbReference type="ARBA" id="ARBA00022989"/>
    </source>
</evidence>
<dbReference type="SUPFAM" id="SSF81660">
    <property type="entry name" value="Metal cation-transporting ATPase, ATP-binding domain N"/>
    <property type="match status" value="1"/>
</dbReference>
<keyword evidence="4" id="KW-0547">Nucleotide-binding</keyword>
<feature type="transmembrane region" description="Helical" evidence="12">
    <location>
        <begin position="971"/>
        <end position="992"/>
    </location>
</feature>
<dbReference type="EC" id="3.6.3.8" evidence="14"/>
<dbReference type="VEuPathDB" id="PiroplasmaDB:BEWA_022830"/>
<dbReference type="KEGG" id="beq:BEWA_022830"/>
<evidence type="ECO:0000256" key="4">
    <source>
        <dbReference type="ARBA" id="ARBA00022741"/>
    </source>
</evidence>
<dbReference type="InterPro" id="IPR036412">
    <property type="entry name" value="HAD-like_sf"/>
</dbReference>
<dbReference type="NCBIfam" id="TIGR01494">
    <property type="entry name" value="ATPase_P-type"/>
    <property type="match status" value="2"/>
</dbReference>
<keyword evidence="9" id="KW-0406">Ion transport</keyword>
<feature type="transmembrane region" description="Helical" evidence="12">
    <location>
        <begin position="307"/>
        <end position="333"/>
    </location>
</feature>
<dbReference type="SUPFAM" id="SSF56784">
    <property type="entry name" value="HAD-like"/>
    <property type="match status" value="1"/>
</dbReference>
<evidence type="ECO:0000259" key="13">
    <source>
        <dbReference type="SMART" id="SM00831"/>
    </source>
</evidence>
<dbReference type="SFLD" id="SFLDS00003">
    <property type="entry name" value="Haloacid_Dehalogenase"/>
    <property type="match status" value="1"/>
</dbReference>
<protein>
    <submittedName>
        <fullName evidence="14">P-type ATPase family member protein</fullName>
        <ecNumber evidence="14">3.6.3.8</ecNumber>
    </submittedName>
</protein>
<dbReference type="Gene3D" id="3.40.50.1000">
    <property type="entry name" value="HAD superfamily/HAD-like"/>
    <property type="match status" value="1"/>
</dbReference>
<dbReference type="GO" id="GO:0016020">
    <property type="term" value="C:membrane"/>
    <property type="evidence" value="ECO:0007669"/>
    <property type="project" value="InterPro"/>
</dbReference>
<keyword evidence="15" id="KW-1185">Reference proteome</keyword>
<keyword evidence="9" id="KW-0813">Transport</keyword>
<comment type="similarity">
    <text evidence="11">Belongs to the cation transport ATPase (P-type) (TC 3.A.3) family.</text>
</comment>
<dbReference type="OrthoDB" id="3352408at2759"/>
<dbReference type="SUPFAM" id="SSF81653">
    <property type="entry name" value="Calcium ATPase, transduction domain A"/>
    <property type="match status" value="1"/>
</dbReference>
<evidence type="ECO:0000256" key="11">
    <source>
        <dbReference type="ARBA" id="ARBA00038148"/>
    </source>
</evidence>
<keyword evidence="5" id="KW-0067">ATP-binding</keyword>
<comment type="subcellular location">
    <subcellularLocation>
        <location evidence="1">Endomembrane system</location>
        <topology evidence="1">Multi-pass membrane protein</topology>
    </subcellularLocation>
</comment>
<dbReference type="InterPro" id="IPR023214">
    <property type="entry name" value="HAD_sf"/>
</dbReference>
<keyword evidence="8 12" id="KW-1133">Transmembrane helix</keyword>
<dbReference type="InterPro" id="IPR059000">
    <property type="entry name" value="ATPase_P-type_domA"/>
</dbReference>
<accession>L0AV73</accession>
<keyword evidence="14" id="KW-0378">Hydrolase</keyword>
<feature type="transmembrane region" description="Helical" evidence="12">
    <location>
        <begin position="863"/>
        <end position="887"/>
    </location>
</feature>
<dbReference type="Pfam" id="PF13246">
    <property type="entry name" value="Cation_ATPase"/>
    <property type="match status" value="1"/>
</dbReference>
<sequence length="1075" mass="117977">MTDTTDGPVLLENPHVVEVPEILKHYNVTLDKGLNDKQVTQHRKLFGAHTFAKTKKASLFQLLISQFDDLLVRILLLAAIISFILTFLDIKSERNISDYIEPMVILVILVLNAIVGVWQEANAERALDALKQLQPELASCLRNGKWITMGTEELVVGDVVRIKNGDKIPADVRVAKIFSTSLAAEQSQLTGESSIVFKTSNALPKSMESCEIQSKKNILFSSTTITCGNAVGIVVATGMSTEIGAVQYAVMEASQSESTTPLQKMLHDFGATLSKAISAICVIVWVINFKNFADPIHGSRLRGCIYYFKIAIALAVAAIPEGLPAVITTCLALGTRKMAKRNAIVRKLPSVETLGCTTVICSDKTGTLTTNKMTSLLLTLFNENDELKYIHVPAVGHDIRVTLAPTDPVDASTPLSIAQSFDSPIDVPTNVFCQCASLCSDAVVTVENGKVAIEGEPTETAILELVDKLGKCLEDNDTTHIDELGRFAFKSSCLPEAYRKRIKKEATLEFCRHRKMMSVLTSCSGKVTLFSKGAPESILERATSYLRPDGTVVPLTPKIRALVQRQLDSIASQALRTLAFAYRTDAQASLDLYKERSGKDVSEGTPKFFKEIEKDLVLIGLVGIMDPPRPEVRASITKCLDAGIRVIMITGDNKITAEAISRQVGIIRDDGKEGVNYFSYTGKEFEDLAPEDQKLVLSVESLVFSRTEPKHKQNIVSILKELGETVAMTGDGVNDAPALKMADIGISMGITGTEVAKEASDMILADDNFQTIVAAIEEGRCIYSNMKAFIRYLISSNIGEVVSIFLTAALGIPEGMLPVQLLWVNLVTDGPPATALGFNPPDLNIMKKGPRSKNDRLIDLWTLFRYLVVGTYVGFATTGIFIQWYVWGISPSDGNPLVTLNELMHWSECNKEGASRLFNIDDYKCSYFTTGKVKPSTLSLTTLVVIEMLNAFNALSEDCSLFVMPPWANPYLIIATIFSISIHCIILYTPFLAQVFNVTPLDKYDWLAVVLWSLPVIIIDELLKLLGKVCKRKPTLYDTQSSIKSGMYTRLSGDSVELKPALVNNKKIEKRRTAG</sequence>
<dbReference type="PROSITE" id="PS00154">
    <property type="entry name" value="ATPASE_E1_E2"/>
    <property type="match status" value="1"/>
</dbReference>
<dbReference type="RefSeq" id="XP_004829101.1">
    <property type="nucleotide sequence ID" value="XM_004829044.1"/>
</dbReference>
<keyword evidence="3 12" id="KW-0812">Transmembrane</keyword>
<reference evidence="14 15" key="1">
    <citation type="journal article" date="2012" name="BMC Genomics">
        <title>Comparative genomic analysis and phylogenetic position of Theileria equi.</title>
        <authorList>
            <person name="Kappmeyer L.S."/>
            <person name="Thiagarajan M."/>
            <person name="Herndon D.R."/>
            <person name="Ramsay J.D."/>
            <person name="Caler E."/>
            <person name="Djikeng A."/>
            <person name="Gillespie J.J."/>
            <person name="Lau A.O."/>
            <person name="Roalson E.H."/>
            <person name="Silva J.C."/>
            <person name="Silva M.G."/>
            <person name="Suarez C.E."/>
            <person name="Ueti M.W."/>
            <person name="Nene V.M."/>
            <person name="Mealey R.H."/>
            <person name="Knowles D.P."/>
            <person name="Brayton K.A."/>
        </authorList>
    </citation>
    <scope>NUCLEOTIDE SEQUENCE [LARGE SCALE GENOMIC DNA]</scope>
    <source>
        <strain evidence="14 15">WA</strain>
    </source>
</reference>
<dbReference type="GO" id="GO:0006811">
    <property type="term" value="P:monoatomic ion transport"/>
    <property type="evidence" value="ECO:0007669"/>
    <property type="project" value="UniProtKB-KW"/>
</dbReference>
<dbReference type="InterPro" id="IPR018303">
    <property type="entry name" value="ATPase_P-typ_P_site"/>
</dbReference>
<keyword evidence="7" id="KW-1278">Translocase</keyword>
<feature type="domain" description="Cation-transporting P-type ATPase N-terminal" evidence="13">
    <location>
        <begin position="13"/>
        <end position="87"/>
    </location>
</feature>